<protein>
    <submittedName>
        <fullName evidence="2">Uncharacterized protein</fullName>
    </submittedName>
</protein>
<accession>A0ABR1XWR9</accession>
<gene>
    <name evidence="2" type="ORF">IWX90DRAFT_189463</name>
</gene>
<evidence type="ECO:0000256" key="1">
    <source>
        <dbReference type="SAM" id="MobiDB-lite"/>
    </source>
</evidence>
<sequence>MNIVLIPFVPQSSVLSPQPSILQRASARDANDDVQEPGRLCVVIPRPCRFVHYIERRDPRFVKIHRFLAGVRCSHRQRSLSMWRSIKSLDGPFGPTPHRSVDTFVDHALGAHKAFTGAPLGVARVSWCCQRYAAFVCAGTVVLAEWIRQSSNLGLRNRLRIHNTNRPHGEIVGSPSPPHPDGRHLHGTPPNIVPRAHLPRARKPRGSGFNMA</sequence>
<proteinExistence type="predicted"/>
<organism evidence="2 3">
    <name type="scientific">Phyllosticta citrichinensis</name>
    <dbReference type="NCBI Taxonomy" id="1130410"/>
    <lineage>
        <taxon>Eukaryota</taxon>
        <taxon>Fungi</taxon>
        <taxon>Dikarya</taxon>
        <taxon>Ascomycota</taxon>
        <taxon>Pezizomycotina</taxon>
        <taxon>Dothideomycetes</taxon>
        <taxon>Dothideomycetes incertae sedis</taxon>
        <taxon>Botryosphaeriales</taxon>
        <taxon>Phyllostictaceae</taxon>
        <taxon>Phyllosticta</taxon>
    </lineage>
</organism>
<feature type="region of interest" description="Disordered" evidence="1">
    <location>
        <begin position="165"/>
        <end position="212"/>
    </location>
</feature>
<comment type="caution">
    <text evidence="2">The sequence shown here is derived from an EMBL/GenBank/DDBJ whole genome shotgun (WGS) entry which is preliminary data.</text>
</comment>
<keyword evidence="3" id="KW-1185">Reference proteome</keyword>
<dbReference type="Proteomes" id="UP001456524">
    <property type="component" value="Unassembled WGS sequence"/>
</dbReference>
<evidence type="ECO:0000313" key="3">
    <source>
        <dbReference type="Proteomes" id="UP001456524"/>
    </source>
</evidence>
<evidence type="ECO:0000313" key="2">
    <source>
        <dbReference type="EMBL" id="KAK8169779.1"/>
    </source>
</evidence>
<name>A0ABR1XWR9_9PEZI</name>
<reference evidence="2 3" key="1">
    <citation type="journal article" date="2022" name="G3 (Bethesda)">
        <title>Enemy or ally: a genomic approach to elucidate the lifestyle of Phyllosticta citrichinaensis.</title>
        <authorList>
            <person name="Buijs V.A."/>
            <person name="Groenewald J.Z."/>
            <person name="Haridas S."/>
            <person name="LaButti K.M."/>
            <person name="Lipzen A."/>
            <person name="Martin F.M."/>
            <person name="Barry K."/>
            <person name="Grigoriev I.V."/>
            <person name="Crous P.W."/>
            <person name="Seidl M.F."/>
        </authorList>
    </citation>
    <scope>NUCLEOTIDE SEQUENCE [LARGE SCALE GENOMIC DNA]</scope>
    <source>
        <strain evidence="2 3">CBS 129764</strain>
    </source>
</reference>
<dbReference type="EMBL" id="JBBWUH010000004">
    <property type="protein sequence ID" value="KAK8169779.1"/>
    <property type="molecule type" value="Genomic_DNA"/>
</dbReference>